<dbReference type="SMART" id="SM00671">
    <property type="entry name" value="SEL1"/>
    <property type="match status" value="4"/>
</dbReference>
<accession>A0A644Z869</accession>
<dbReference type="Pfam" id="PF03783">
    <property type="entry name" value="CsgG"/>
    <property type="match status" value="1"/>
</dbReference>
<feature type="domain" description="Peptidoglycan binding-like" evidence="2">
    <location>
        <begin position="207"/>
        <end position="261"/>
    </location>
</feature>
<comment type="caution">
    <text evidence="3">The sequence shown here is derived from an EMBL/GenBank/DDBJ whole genome shotgun (WGS) entry which is preliminary data.</text>
</comment>
<feature type="region of interest" description="Disordered" evidence="1">
    <location>
        <begin position="268"/>
        <end position="295"/>
    </location>
</feature>
<dbReference type="GO" id="GO:0030288">
    <property type="term" value="C:outer membrane-bounded periplasmic space"/>
    <property type="evidence" value="ECO:0007669"/>
    <property type="project" value="InterPro"/>
</dbReference>
<dbReference type="InterPro" id="IPR005534">
    <property type="entry name" value="Curli_assmbl/transp-comp_CsgG"/>
</dbReference>
<dbReference type="InterPro" id="IPR036366">
    <property type="entry name" value="PGBDSf"/>
</dbReference>
<evidence type="ECO:0000256" key="1">
    <source>
        <dbReference type="SAM" id="MobiDB-lite"/>
    </source>
</evidence>
<evidence type="ECO:0000313" key="3">
    <source>
        <dbReference type="EMBL" id="MPM36478.1"/>
    </source>
</evidence>
<dbReference type="InterPro" id="IPR002477">
    <property type="entry name" value="Peptidoglycan-bd-like"/>
</dbReference>
<evidence type="ECO:0000259" key="2">
    <source>
        <dbReference type="Pfam" id="PF01471"/>
    </source>
</evidence>
<dbReference type="Pfam" id="PF08238">
    <property type="entry name" value="Sel1"/>
    <property type="match status" value="4"/>
</dbReference>
<dbReference type="PANTHER" id="PTHR11102:SF160">
    <property type="entry name" value="ERAD-ASSOCIATED E3 UBIQUITIN-PROTEIN LIGASE COMPONENT HRD3"/>
    <property type="match status" value="1"/>
</dbReference>
<dbReference type="AlphaFoldDB" id="A0A644Z869"/>
<feature type="region of interest" description="Disordered" evidence="1">
    <location>
        <begin position="175"/>
        <end position="203"/>
    </location>
</feature>
<proteinExistence type="predicted"/>
<dbReference type="InterPro" id="IPR050767">
    <property type="entry name" value="Sel1_AlgK"/>
</dbReference>
<name>A0A644Z869_9ZZZZ</name>
<feature type="compositionally biased region" description="Polar residues" evidence="1">
    <location>
        <begin position="175"/>
        <end position="193"/>
    </location>
</feature>
<dbReference type="Gene3D" id="3.40.50.10610">
    <property type="entry name" value="ABC-type transport auxiliary lipoprotein component"/>
    <property type="match status" value="1"/>
</dbReference>
<dbReference type="Gene3D" id="1.10.101.10">
    <property type="entry name" value="PGBD-like superfamily/PGBD"/>
    <property type="match status" value="1"/>
</dbReference>
<gene>
    <name evidence="3" type="ORF">SDC9_83076</name>
</gene>
<dbReference type="InterPro" id="IPR006597">
    <property type="entry name" value="Sel1-like"/>
</dbReference>
<reference evidence="3" key="1">
    <citation type="submission" date="2019-08" db="EMBL/GenBank/DDBJ databases">
        <authorList>
            <person name="Kucharzyk K."/>
            <person name="Murdoch R.W."/>
            <person name="Higgins S."/>
            <person name="Loffler F."/>
        </authorList>
    </citation>
    <scope>NUCLEOTIDE SEQUENCE</scope>
</reference>
<sequence length="559" mass="62366">MIQDLSKRCISSIFSLFFLMALSFLISSEAMASVSETQSKRIRIAVMDLAVHGVAPHLGQAAGEILRTLFSEVSGLDVVERSQIEAIAKEQKLQMSGLVDESSAVRVGKILGANYIVVGGVNSLGGVFVLTSRIVDVERSTSILGFTKESKKGESGLYQALKEIASLMIARITPNSASPPRTPKATVTPNISKKPQVKPAVPQTVNDQVKTIQRLLKQLGYNPGDVDGIYGPGTASAIRAFQRANKLTPDGLASENLLKVLQDTTKRKVTASPNHVKKTPEPPAATDVKGSLLQKGQKGDSNAVLQLGRMYAEGKGVAVDGWRAIGFFRQAAEMGNADALLLLYENWYGYTTHRGPAAYKFTDVPPPSKEEREKYRKRLLVFFKGLAEKGNTHAQFNMAVLSRWRNNNETISWLQKAAEKGDSESQFILGEMYYLGEGVAKDYNEAAKWFRRAAEKEYEEAFFPLGELYYLGEGVDKNYNEAAKWLIKATRTRDSTLATKILGWLEYTGRGLEKRRPGYGRYGFDRYIFERLIAANQDYLDYRYEPYKPRYRYCRTGFW</sequence>
<dbReference type="PANTHER" id="PTHR11102">
    <property type="entry name" value="SEL-1-LIKE PROTEIN"/>
    <property type="match status" value="1"/>
</dbReference>
<dbReference type="GO" id="GO:0005789">
    <property type="term" value="C:endoplasmic reticulum membrane"/>
    <property type="evidence" value="ECO:0007669"/>
    <property type="project" value="TreeGrafter"/>
</dbReference>
<dbReference type="SUPFAM" id="SSF47090">
    <property type="entry name" value="PGBD-like"/>
    <property type="match status" value="1"/>
</dbReference>
<dbReference type="SUPFAM" id="SSF81901">
    <property type="entry name" value="HCP-like"/>
    <property type="match status" value="2"/>
</dbReference>
<dbReference type="InterPro" id="IPR036365">
    <property type="entry name" value="PGBD-like_sf"/>
</dbReference>
<dbReference type="EMBL" id="VSSQ01007620">
    <property type="protein sequence ID" value="MPM36478.1"/>
    <property type="molecule type" value="Genomic_DNA"/>
</dbReference>
<organism evidence="3">
    <name type="scientific">bioreactor metagenome</name>
    <dbReference type="NCBI Taxonomy" id="1076179"/>
    <lineage>
        <taxon>unclassified sequences</taxon>
        <taxon>metagenomes</taxon>
        <taxon>ecological metagenomes</taxon>
    </lineage>
</organism>
<dbReference type="GO" id="GO:0036503">
    <property type="term" value="P:ERAD pathway"/>
    <property type="evidence" value="ECO:0007669"/>
    <property type="project" value="TreeGrafter"/>
</dbReference>
<dbReference type="Gene3D" id="1.25.40.10">
    <property type="entry name" value="Tetratricopeptide repeat domain"/>
    <property type="match status" value="2"/>
</dbReference>
<protein>
    <recommendedName>
        <fullName evidence="2">Peptidoglycan binding-like domain-containing protein</fullName>
    </recommendedName>
</protein>
<dbReference type="Pfam" id="PF01471">
    <property type="entry name" value="PG_binding_1"/>
    <property type="match status" value="1"/>
</dbReference>
<dbReference type="InterPro" id="IPR011990">
    <property type="entry name" value="TPR-like_helical_dom_sf"/>
</dbReference>